<comment type="caution">
    <text evidence="1">The sequence shown here is derived from an EMBL/GenBank/DDBJ whole genome shotgun (WGS) entry which is preliminary data.</text>
</comment>
<protein>
    <submittedName>
        <fullName evidence="1">Uncharacterized protein</fullName>
    </submittedName>
</protein>
<sequence length="79" mass="8374">MSTQEQAASSTTSQSEGCNDAGYLAWRTQLEAGRLYEKGASLREVGEFLGTGRAGAFLTLSRLGLIGDCITSRIAEDAQ</sequence>
<evidence type="ECO:0000313" key="1">
    <source>
        <dbReference type="EMBL" id="MBK4736220.1"/>
    </source>
</evidence>
<keyword evidence="2" id="KW-1185">Reference proteome</keyword>
<accession>A0A934SVK9</accession>
<reference evidence="1" key="1">
    <citation type="submission" date="2021-01" db="EMBL/GenBank/DDBJ databases">
        <title>Genome sequence of strain Noviherbaspirillum sp. DKR-6.</title>
        <authorList>
            <person name="Chaudhary D.K."/>
        </authorList>
    </citation>
    <scope>NUCLEOTIDE SEQUENCE</scope>
    <source>
        <strain evidence="1">DKR-6</strain>
    </source>
</reference>
<dbReference type="Proteomes" id="UP000622890">
    <property type="component" value="Unassembled WGS sequence"/>
</dbReference>
<evidence type="ECO:0000313" key="2">
    <source>
        <dbReference type="Proteomes" id="UP000622890"/>
    </source>
</evidence>
<name>A0A934SVK9_9BURK</name>
<gene>
    <name evidence="1" type="ORF">JJB74_16475</name>
</gene>
<proteinExistence type="predicted"/>
<dbReference type="RefSeq" id="WP_200593438.1">
    <property type="nucleotide sequence ID" value="NZ_JAEPBG010000006.1"/>
</dbReference>
<dbReference type="EMBL" id="JAEPBG010000006">
    <property type="protein sequence ID" value="MBK4736220.1"/>
    <property type="molecule type" value="Genomic_DNA"/>
</dbReference>
<dbReference type="AlphaFoldDB" id="A0A934SVK9"/>
<organism evidence="1 2">
    <name type="scientific">Noviherbaspirillum pedocola</name>
    <dbReference type="NCBI Taxonomy" id="2801341"/>
    <lineage>
        <taxon>Bacteria</taxon>
        <taxon>Pseudomonadati</taxon>
        <taxon>Pseudomonadota</taxon>
        <taxon>Betaproteobacteria</taxon>
        <taxon>Burkholderiales</taxon>
        <taxon>Oxalobacteraceae</taxon>
        <taxon>Noviherbaspirillum</taxon>
    </lineage>
</organism>